<gene>
    <name evidence="4" type="ORF">ENR64_04655</name>
</gene>
<dbReference type="Pfam" id="PF13374">
    <property type="entry name" value="TPR_10"/>
    <property type="match status" value="1"/>
</dbReference>
<dbReference type="Gene3D" id="1.25.40.10">
    <property type="entry name" value="Tetratricopeptide repeat domain"/>
    <property type="match status" value="7"/>
</dbReference>
<feature type="repeat" description="TPR" evidence="1">
    <location>
        <begin position="711"/>
        <end position="744"/>
    </location>
</feature>
<feature type="repeat" description="TPR" evidence="1">
    <location>
        <begin position="1151"/>
        <end position="1184"/>
    </location>
</feature>
<feature type="domain" description="CHAT" evidence="3">
    <location>
        <begin position="1435"/>
        <end position="1738"/>
    </location>
</feature>
<evidence type="ECO:0000256" key="2">
    <source>
        <dbReference type="SAM" id="Coils"/>
    </source>
</evidence>
<dbReference type="PROSITE" id="PS50005">
    <property type="entry name" value="TPR"/>
    <property type="match status" value="10"/>
</dbReference>
<dbReference type="SUPFAM" id="SSF48452">
    <property type="entry name" value="TPR-like"/>
    <property type="match status" value="8"/>
</dbReference>
<feature type="repeat" description="TPR" evidence="1">
    <location>
        <begin position="1071"/>
        <end position="1104"/>
    </location>
</feature>
<dbReference type="PANTHER" id="PTHR10098">
    <property type="entry name" value="RAPSYN-RELATED"/>
    <property type="match status" value="1"/>
</dbReference>
<comment type="caution">
    <text evidence="4">The sequence shown here is derived from an EMBL/GenBank/DDBJ whole genome shotgun (WGS) entry which is preliminary data.</text>
</comment>
<feature type="coiled-coil region" evidence="2">
    <location>
        <begin position="305"/>
        <end position="332"/>
    </location>
</feature>
<feature type="repeat" description="TPR" evidence="1">
    <location>
        <begin position="345"/>
        <end position="378"/>
    </location>
</feature>
<evidence type="ECO:0000259" key="3">
    <source>
        <dbReference type="Pfam" id="PF12770"/>
    </source>
</evidence>
<dbReference type="Pfam" id="PF13424">
    <property type="entry name" value="TPR_12"/>
    <property type="match status" value="8"/>
</dbReference>
<feature type="repeat" description="TPR" evidence="1">
    <location>
        <begin position="871"/>
        <end position="904"/>
    </location>
</feature>
<keyword evidence="1" id="KW-0802">TPR repeat</keyword>
<dbReference type="EMBL" id="DSRU01000053">
    <property type="protein sequence ID" value="HFM97054.1"/>
    <property type="molecule type" value="Genomic_DNA"/>
</dbReference>
<dbReference type="Pfam" id="PF13181">
    <property type="entry name" value="TPR_8"/>
    <property type="match status" value="1"/>
</dbReference>
<feature type="repeat" description="TPR" evidence="1">
    <location>
        <begin position="791"/>
        <end position="824"/>
    </location>
</feature>
<feature type="repeat" description="TPR" evidence="1">
    <location>
        <begin position="951"/>
        <end position="984"/>
    </location>
</feature>
<evidence type="ECO:0000256" key="1">
    <source>
        <dbReference type="PROSITE-ProRule" id="PRU00339"/>
    </source>
</evidence>
<protein>
    <submittedName>
        <fullName evidence="4">Tetratricopeptide repeat protein</fullName>
    </submittedName>
</protein>
<reference evidence="4" key="1">
    <citation type="journal article" date="2020" name="mSystems">
        <title>Genome- and Community-Level Interaction Insights into Carbon Utilization and Element Cycling Functions of Hydrothermarchaeota in Hydrothermal Sediment.</title>
        <authorList>
            <person name="Zhou Z."/>
            <person name="Liu Y."/>
            <person name="Xu W."/>
            <person name="Pan J."/>
            <person name="Luo Z.H."/>
            <person name="Li M."/>
        </authorList>
    </citation>
    <scope>NUCLEOTIDE SEQUENCE [LARGE SCALE GENOMIC DNA]</scope>
    <source>
        <strain evidence="4">SpSt-418</strain>
    </source>
</reference>
<organism evidence="4">
    <name type="scientific">Oscillatoriales cyanobacterium SpSt-418</name>
    <dbReference type="NCBI Taxonomy" id="2282169"/>
    <lineage>
        <taxon>Bacteria</taxon>
        <taxon>Bacillati</taxon>
        <taxon>Cyanobacteriota</taxon>
        <taxon>Cyanophyceae</taxon>
        <taxon>Oscillatoriophycideae</taxon>
        <taxon>Oscillatoriales</taxon>
    </lineage>
</organism>
<dbReference type="InterPro" id="IPR024983">
    <property type="entry name" value="CHAT_dom"/>
</dbReference>
<dbReference type="SMART" id="SM00028">
    <property type="entry name" value="TPR"/>
    <property type="match status" value="26"/>
</dbReference>
<feature type="repeat" description="TPR" evidence="1">
    <location>
        <begin position="259"/>
        <end position="292"/>
    </location>
</feature>
<feature type="repeat" description="TPR" evidence="1">
    <location>
        <begin position="123"/>
        <end position="156"/>
    </location>
</feature>
<accession>A0A7C3PCY2</accession>
<dbReference type="InterPro" id="IPR011990">
    <property type="entry name" value="TPR-like_helical_dom_sf"/>
</dbReference>
<dbReference type="PANTHER" id="PTHR10098:SF108">
    <property type="entry name" value="TETRATRICOPEPTIDE REPEAT PROTEIN 28"/>
    <property type="match status" value="1"/>
</dbReference>
<keyword evidence="2" id="KW-0175">Coiled coil</keyword>
<dbReference type="Pfam" id="PF12770">
    <property type="entry name" value="CHAT"/>
    <property type="match status" value="1"/>
</dbReference>
<feature type="repeat" description="TPR" evidence="1">
    <location>
        <begin position="991"/>
        <end position="1024"/>
    </location>
</feature>
<name>A0A7C3PCY2_9CYAN</name>
<proteinExistence type="predicted"/>
<sequence length="1740" mass="194216">MRHHLKQFMLVVCFLSSLGTLEVCQPVAVVASDKQQVAPSEAIDRLYQQGLQQLYQGFVDDAKQTFEQVLAKQQQAGDRRGEAQTLTQLAEVYYWLGYPQRSRDTAQTALELWRGLGDRAGEADALERMGEAYSSLNNFSKSLEILQQVLTLRRELSQSPDAELAQQMGFISTLLRIGAISYKNQQPKEALAALEQGQKLLDNPAIAQTFPQQSRADANLTLGWIGWIRFNQGEQEKGIALMQTALEQSKGLGVRSGEANATYFLGEAYFIKQDYAQALTYYQQYLAIAQRANHEGTVPFAFKAIGNTQRRLNQLDAALQAYQEAIATYRAALPKLETPNPEWEADTLWGIGNIYRDQQQPKQAAQFYQQALTIYQSITATPQDAAKVTQIRGHIASLLTALGIASARQQQYVQAVQFYQQAVQERRELDKTFTDPNQRDENRLSMGLATSLMAQSYRNDKQFERALDVFLQALEIYQDLQATSKSESILQQLADGLPYLLSDIGHTYGSLYDYPKAIEFHQRSLAATQKIKNPTRTYWGLRSLADAYDNNGEPRKGIEVLKQALEPARQTGNRLQQAGTYYRMSQFYGNLSQYPTAIEAANNALAIYQELQKSTDPDERKEGLKNSVSVLNTLATLYQAQGQLPKAYEYFQKSRAILESLDATDSQSSKYTLLNNLALYYLEIGQYNQSRALLEQVYAYREAENQRYLMALALSNLALTYSNQGQTAKALEINQKALELAKAEKAINLQATLLNNIATIYKSQGAYAEALKYHDIALAINQQLDDLEGEGTTLNNMGSVYSDLAQYDKSLEFHERSLKLARQIGNVYGQATAIGNIGLIYQVKGDLNKAFATIQQSLDLWESTGNPTAKRIPLNNIGYLYGQQGDYAKALEMYQQSLAISQEVGDRAKQGITLNNIAGIYREQGQYARALELHKQALVISKEVEDPNSEARILNNIGIIYQSQGNFAAALEQFQQSLAIYQRIGSRLEIATVLGNLGILYHYQGQYGKALDYLQQELALVREIGARSNEAGTLQAMSLMDRTLGQYPQALNWAEQALKIQQEIGESINTAITLTSIAKIYQRQQQYDKALEVYQQALTIFEQAGNKPNAADTLSDIGWVHLQKKQFTDAIAAQQKALEMKREMGDRLSEGLVLQRLGETYLALGSRSQAQDALQQALAIHQEVGYIAGEAETFDLLGGFYATQQPDLAIAFYKQAVNTRETIRSGIRTLSKEQQETYTQTVSETYRKLADLLITKGRILEAQKVLELLKAQELREFTRDTKSVASTQGIAVNAAEEKILKEHGSLIALGKKVEQCKQSRCAELSQLNDQLQVITEQYRQTVEGFESAIRDRRKNDDILDPSIPRNIRKIVDAQPGTVLIYPFVLEDKTWLLWAGPGGIIRTVEVAVSQQELGEAVLEFRQQIQDAKQPEERVQANGQKLYNWLIRPIEKELKANNITNLVFSLDRVTRYIPMAALFDGQKYLVEQYTISTVLSAELTDMRDRLPRGTNATSVLAVGASEFQGYRALPNVVDEVSEIVRQPPNEASGIYPGKKFLNQAFDFRALRDNLYGHNILHIATHGAFVPGRPEDSYLVLGTSEKLTIAQIETLQDLQDVHLVVLSACETALGGPDQDGIEISGISSYFLKEGAKAVVASLWSVSDKSTSDLMQIFYGNLAGADPITKAEALRRAQLALLAGQPVEQAVSRGIGVVAQSGGDRGARPSRYSHPYYWAPFILIGNGL</sequence>
<dbReference type="InterPro" id="IPR019734">
    <property type="entry name" value="TPR_rpt"/>
</dbReference>
<evidence type="ECO:0000313" key="4">
    <source>
        <dbReference type="EMBL" id="HFM97054.1"/>
    </source>
</evidence>